<dbReference type="Gene3D" id="3.90.1210.10">
    <property type="entry name" value="Antifreeze-like/N-acetylneuraminic acid synthase C-terminal domain"/>
    <property type="match status" value="1"/>
</dbReference>
<dbReference type="PANTHER" id="PTHR42966">
    <property type="entry name" value="N-ACETYLNEURAMINATE SYNTHASE"/>
    <property type="match status" value="1"/>
</dbReference>
<dbReference type="InterPro" id="IPR036732">
    <property type="entry name" value="AFP_Neu5c_C_sf"/>
</dbReference>
<dbReference type="GO" id="GO:0016051">
    <property type="term" value="P:carbohydrate biosynthetic process"/>
    <property type="evidence" value="ECO:0007669"/>
    <property type="project" value="InterPro"/>
</dbReference>
<dbReference type="InterPro" id="IPR051690">
    <property type="entry name" value="PseI-like"/>
</dbReference>
<dbReference type="GO" id="GO:0047444">
    <property type="term" value="F:N-acylneuraminate-9-phosphate synthase activity"/>
    <property type="evidence" value="ECO:0007669"/>
    <property type="project" value="TreeGrafter"/>
</dbReference>
<accession>A0A644STY4</accession>
<dbReference type="SUPFAM" id="SSF51269">
    <property type="entry name" value="AFP III-like domain"/>
    <property type="match status" value="1"/>
</dbReference>
<dbReference type="PANTHER" id="PTHR42966:SF1">
    <property type="entry name" value="SIALIC ACID SYNTHASE"/>
    <property type="match status" value="1"/>
</dbReference>
<proteinExistence type="predicted"/>
<dbReference type="SUPFAM" id="SSF51569">
    <property type="entry name" value="Aldolase"/>
    <property type="match status" value="1"/>
</dbReference>
<dbReference type="Gene3D" id="3.20.20.70">
    <property type="entry name" value="Aldolase class I"/>
    <property type="match status" value="1"/>
</dbReference>
<keyword evidence="2" id="KW-0808">Transferase</keyword>
<dbReference type="Pfam" id="PF08666">
    <property type="entry name" value="SAF"/>
    <property type="match status" value="1"/>
</dbReference>
<dbReference type="CDD" id="cd11615">
    <property type="entry name" value="SAF_NeuB_like"/>
    <property type="match status" value="1"/>
</dbReference>
<dbReference type="SMART" id="SM00858">
    <property type="entry name" value="SAF"/>
    <property type="match status" value="1"/>
</dbReference>
<dbReference type="PROSITE" id="PS50844">
    <property type="entry name" value="AFP_LIKE"/>
    <property type="match status" value="1"/>
</dbReference>
<dbReference type="InterPro" id="IPR013132">
    <property type="entry name" value="PseI/NeuA/B-like_N"/>
</dbReference>
<evidence type="ECO:0000259" key="1">
    <source>
        <dbReference type="PROSITE" id="PS50844"/>
    </source>
</evidence>
<dbReference type="InterPro" id="IPR006190">
    <property type="entry name" value="SAF_AFP_Neu5Ac"/>
</dbReference>
<dbReference type="InterPro" id="IPR013974">
    <property type="entry name" value="SAF"/>
</dbReference>
<organism evidence="2">
    <name type="scientific">bioreactor metagenome</name>
    <dbReference type="NCBI Taxonomy" id="1076179"/>
    <lineage>
        <taxon>unclassified sequences</taxon>
        <taxon>metagenomes</taxon>
        <taxon>ecological metagenomes</taxon>
    </lineage>
</organism>
<dbReference type="AlphaFoldDB" id="A0A644STY4"/>
<evidence type="ECO:0000313" key="2">
    <source>
        <dbReference type="EMBL" id="MPL58085.1"/>
    </source>
</evidence>
<comment type="caution">
    <text evidence="2">The sequence shown here is derived from an EMBL/GenBank/DDBJ whole genome shotgun (WGS) entry which is preliminary data.</text>
</comment>
<dbReference type="EMBL" id="VSSQ01000006">
    <property type="protein sequence ID" value="MPL58085.1"/>
    <property type="molecule type" value="Genomic_DNA"/>
</dbReference>
<reference evidence="2" key="1">
    <citation type="submission" date="2019-08" db="EMBL/GenBank/DDBJ databases">
        <authorList>
            <person name="Kucharzyk K."/>
            <person name="Murdoch R.W."/>
            <person name="Higgins S."/>
            <person name="Loffler F."/>
        </authorList>
    </citation>
    <scope>NUCLEOTIDE SEQUENCE</scope>
</reference>
<name>A0A644STY4_9ZZZZ</name>
<protein>
    <submittedName>
        <fullName evidence="2">N,N'-diacetyllegionaminic acid synthase</fullName>
        <ecNumber evidence="2">2.5.1.101</ecNumber>
    </submittedName>
</protein>
<dbReference type="InterPro" id="IPR057736">
    <property type="entry name" value="SAF_PseI/NeuA/NeuB"/>
</dbReference>
<dbReference type="EC" id="2.5.1.101" evidence="2"/>
<feature type="domain" description="AFP-like" evidence="1">
    <location>
        <begin position="294"/>
        <end position="350"/>
    </location>
</feature>
<dbReference type="Pfam" id="PF03102">
    <property type="entry name" value="NeuB"/>
    <property type="match status" value="1"/>
</dbReference>
<dbReference type="InterPro" id="IPR013785">
    <property type="entry name" value="Aldolase_TIM"/>
</dbReference>
<gene>
    <name evidence="2" type="primary">neuB_1</name>
    <name evidence="2" type="ORF">SDC9_03616</name>
</gene>
<sequence>MNIFQNKPFLIAEIGVNYYDIAKKENISNMDAAKLMIKEAKIAGADAVKFQSYKADTIASKNSPSYWDTNEEPTTSQYELFKKFDSFGKEEYIKLAEYCDKMGIMFLSTPFDFDSIDYLDEIMDVYKISSSDLTNIPFIRAIAKKQKPIILSTGASTVEEIELAIKTIKHEGNDEIGLMHCVLSYPTEYEDSNLLMIKYLKDNFNDYDIGFSDHTKPDDKMLVLTTAYLYGANIIEKHYTLDKNLRGNDHYHAMDPEDIKKFKDNINFIKKINGNYNKIPLNCEKESRKQARRSIVANMDISIGEIITEDMLSFKRPGTGISPIELDKVIGKTSKINIKEDELIDYSMLK</sequence>